<dbReference type="PROSITE" id="PS00018">
    <property type="entry name" value="EF_HAND_1"/>
    <property type="match status" value="1"/>
</dbReference>
<dbReference type="Proteomes" id="UP001057520">
    <property type="component" value="Chromosome"/>
</dbReference>
<feature type="compositionally biased region" description="Pro residues" evidence="1">
    <location>
        <begin position="100"/>
        <end position="114"/>
    </location>
</feature>
<evidence type="ECO:0000313" key="4">
    <source>
        <dbReference type="EMBL" id="USQ94334.1"/>
    </source>
</evidence>
<reference evidence="4 5" key="1">
    <citation type="submission" date="2022-04" db="EMBL/GenBank/DDBJ databases">
        <title>Genome sequence of soybean root-associated Caulobacter segnis RL271.</title>
        <authorList>
            <person name="Longley R."/>
            <person name="Bonito G."/>
            <person name="Trigodet F."/>
            <person name="Crosson S."/>
            <person name="Fiebig A."/>
        </authorList>
    </citation>
    <scope>NUCLEOTIDE SEQUENCE [LARGE SCALE GENOMIC DNA]</scope>
    <source>
        <strain evidence="4 5">RL271</strain>
    </source>
</reference>
<dbReference type="Pfam" id="PF13405">
    <property type="entry name" value="EF-hand_6"/>
    <property type="match status" value="1"/>
</dbReference>
<feature type="region of interest" description="Disordered" evidence="1">
    <location>
        <begin position="22"/>
        <end position="59"/>
    </location>
</feature>
<accession>A0ABY4ZQ38</accession>
<dbReference type="Gene3D" id="1.10.238.10">
    <property type="entry name" value="EF-hand"/>
    <property type="match status" value="1"/>
</dbReference>
<feature type="compositionally biased region" description="Basic and acidic residues" evidence="1">
    <location>
        <begin position="39"/>
        <end position="59"/>
    </location>
</feature>
<protein>
    <submittedName>
        <fullName evidence="4">EF-hand domain-containing protein</fullName>
    </submittedName>
</protein>
<proteinExistence type="predicted"/>
<feature type="chain" id="PRO_5047154580" evidence="2">
    <location>
        <begin position="23"/>
        <end position="114"/>
    </location>
</feature>
<dbReference type="InterPro" id="IPR002048">
    <property type="entry name" value="EF_hand_dom"/>
</dbReference>
<feature type="compositionally biased region" description="Pro residues" evidence="1">
    <location>
        <begin position="25"/>
        <end position="34"/>
    </location>
</feature>
<evidence type="ECO:0000256" key="2">
    <source>
        <dbReference type="SAM" id="SignalP"/>
    </source>
</evidence>
<feature type="domain" description="EF-hand" evidence="3">
    <location>
        <begin position="58"/>
        <end position="93"/>
    </location>
</feature>
<organism evidence="4 5">
    <name type="scientific">Caulobacter segnis</name>
    <dbReference type="NCBI Taxonomy" id="88688"/>
    <lineage>
        <taxon>Bacteria</taxon>
        <taxon>Pseudomonadati</taxon>
        <taxon>Pseudomonadota</taxon>
        <taxon>Alphaproteobacteria</taxon>
        <taxon>Caulobacterales</taxon>
        <taxon>Caulobacteraceae</taxon>
        <taxon>Caulobacter</taxon>
    </lineage>
</organism>
<evidence type="ECO:0000259" key="3">
    <source>
        <dbReference type="PROSITE" id="PS50222"/>
    </source>
</evidence>
<keyword evidence="2" id="KW-0732">Signal</keyword>
<dbReference type="InterPro" id="IPR018247">
    <property type="entry name" value="EF_Hand_1_Ca_BS"/>
</dbReference>
<gene>
    <name evidence="4" type="ORF">MZV50_17285</name>
</gene>
<sequence>MRRTLIVALASLTTVAAGAAFAQEAPPPGPPRQMPNPEDIFKRWDTNSDGAVDKAEWDATGRPADRFAMLDANKDGKVTLDEMKAAFEKMRQRRAQQGDGPPPGPPPEGPPPQN</sequence>
<name>A0ABY4ZQ38_9CAUL</name>
<keyword evidence="5" id="KW-1185">Reference proteome</keyword>
<dbReference type="InterPro" id="IPR011992">
    <property type="entry name" value="EF-hand-dom_pair"/>
</dbReference>
<evidence type="ECO:0000313" key="5">
    <source>
        <dbReference type="Proteomes" id="UP001057520"/>
    </source>
</evidence>
<dbReference type="SUPFAM" id="SSF47473">
    <property type="entry name" value="EF-hand"/>
    <property type="match status" value="1"/>
</dbReference>
<dbReference type="Pfam" id="PF13202">
    <property type="entry name" value="EF-hand_5"/>
    <property type="match status" value="1"/>
</dbReference>
<dbReference type="EMBL" id="CP096040">
    <property type="protein sequence ID" value="USQ94334.1"/>
    <property type="molecule type" value="Genomic_DNA"/>
</dbReference>
<feature type="signal peptide" evidence="2">
    <location>
        <begin position="1"/>
        <end position="22"/>
    </location>
</feature>
<dbReference type="PROSITE" id="PS50222">
    <property type="entry name" value="EF_HAND_2"/>
    <property type="match status" value="1"/>
</dbReference>
<feature type="region of interest" description="Disordered" evidence="1">
    <location>
        <begin position="88"/>
        <end position="114"/>
    </location>
</feature>
<evidence type="ECO:0000256" key="1">
    <source>
        <dbReference type="SAM" id="MobiDB-lite"/>
    </source>
</evidence>